<dbReference type="GO" id="GO:0006310">
    <property type="term" value="P:DNA recombination"/>
    <property type="evidence" value="ECO:0007669"/>
    <property type="project" value="UniProtKB-KW"/>
</dbReference>
<dbReference type="InterPro" id="IPR010998">
    <property type="entry name" value="Integrase_recombinase_N"/>
</dbReference>
<gene>
    <name evidence="5" type="ORF">DO97_10770</name>
</gene>
<comment type="similarity">
    <text evidence="1">Belongs to the 'phage' integrase family.</text>
</comment>
<evidence type="ECO:0000256" key="2">
    <source>
        <dbReference type="ARBA" id="ARBA00023125"/>
    </source>
</evidence>
<dbReference type="Gene3D" id="1.10.150.130">
    <property type="match status" value="1"/>
</dbReference>
<dbReference type="PANTHER" id="PTHR30349:SF64">
    <property type="entry name" value="PROPHAGE INTEGRASE INTD-RELATED"/>
    <property type="match status" value="1"/>
</dbReference>
<keyword evidence="2" id="KW-0238">DNA-binding</keyword>
<organism evidence="5 6">
    <name type="scientific">Neosynechococcus sphagnicola sy1</name>
    <dbReference type="NCBI Taxonomy" id="1497020"/>
    <lineage>
        <taxon>Bacteria</taxon>
        <taxon>Bacillati</taxon>
        <taxon>Cyanobacteriota</taxon>
        <taxon>Cyanophyceae</taxon>
        <taxon>Neosynechococcales</taxon>
        <taxon>Neosynechococcaceae</taxon>
        <taxon>Neosynechococcus</taxon>
    </lineage>
</organism>
<dbReference type="InterPro" id="IPR050090">
    <property type="entry name" value="Tyrosine_recombinase_XerCD"/>
</dbReference>
<keyword evidence="3" id="KW-0233">DNA recombination</keyword>
<dbReference type="SUPFAM" id="SSF56349">
    <property type="entry name" value="DNA breaking-rejoining enzymes"/>
    <property type="match status" value="1"/>
</dbReference>
<dbReference type="GO" id="GO:0003677">
    <property type="term" value="F:DNA binding"/>
    <property type="evidence" value="ECO:0007669"/>
    <property type="project" value="UniProtKB-KW"/>
</dbReference>
<evidence type="ECO:0000313" key="6">
    <source>
        <dbReference type="Proteomes" id="UP000030170"/>
    </source>
</evidence>
<sequence>MYSKDKQPKGGKGSVQFKNTKGRLQIVFSYPVEENDEIKRKRFYISAGYNDTPLNRQRVGDTVRAIQRDIDYGEVDLSLNKYKPTASLTTVSSISPNSPTKPQPSLDELWEKYSQFKKPQISPSTYVKDFTKHKNHISRLPSKSLEDATLIRDHLLANLTPDAAKRCLTQLRACSSWAMEEGLTESNPFLTMKIRVPKGLSEEEDVNPFTKAERDLIIASFASDRHYKHYTNYVKFLFFTGARPSEVIALQWKHISESVVKLRQSVVVSENGLVLKDGLKTQRKRDFPITPEVRAILDDIKEEIYDPEGFLFRSPRGKFIDQHNFANRAWQSILEKCHIPYRKSYQCRHTFISLCVEAHINSTAIGRWTGTSAKMIDQHYGATNFTNLRPPNFS</sequence>
<dbReference type="GO" id="GO:0015074">
    <property type="term" value="P:DNA integration"/>
    <property type="evidence" value="ECO:0007669"/>
    <property type="project" value="InterPro"/>
</dbReference>
<keyword evidence="6" id="KW-1185">Reference proteome</keyword>
<dbReference type="Proteomes" id="UP000030170">
    <property type="component" value="Unassembled WGS sequence"/>
</dbReference>
<evidence type="ECO:0000259" key="4">
    <source>
        <dbReference type="PROSITE" id="PS51898"/>
    </source>
</evidence>
<dbReference type="PROSITE" id="PS51898">
    <property type="entry name" value="TYR_RECOMBINASE"/>
    <property type="match status" value="1"/>
</dbReference>
<evidence type="ECO:0000256" key="3">
    <source>
        <dbReference type="ARBA" id="ARBA00023172"/>
    </source>
</evidence>
<dbReference type="PANTHER" id="PTHR30349">
    <property type="entry name" value="PHAGE INTEGRASE-RELATED"/>
    <property type="match status" value="1"/>
</dbReference>
<feature type="domain" description="Tyr recombinase" evidence="4">
    <location>
        <begin position="195"/>
        <end position="393"/>
    </location>
</feature>
<proteinExistence type="inferred from homology"/>
<dbReference type="InterPro" id="IPR011010">
    <property type="entry name" value="DNA_brk_join_enz"/>
</dbReference>
<dbReference type="InterPro" id="IPR013762">
    <property type="entry name" value="Integrase-like_cat_sf"/>
</dbReference>
<dbReference type="STRING" id="1497020.DO97_10770"/>
<dbReference type="AlphaFoldDB" id="A0A098TI83"/>
<dbReference type="OrthoDB" id="530235at2"/>
<dbReference type="RefSeq" id="WP_036534275.1">
    <property type="nucleotide sequence ID" value="NZ_JJML01000030.1"/>
</dbReference>
<protein>
    <submittedName>
        <fullName evidence="5">Integrase</fullName>
    </submittedName>
</protein>
<comment type="caution">
    <text evidence="5">The sequence shown here is derived from an EMBL/GenBank/DDBJ whole genome shotgun (WGS) entry which is preliminary data.</text>
</comment>
<dbReference type="InterPro" id="IPR002104">
    <property type="entry name" value="Integrase_catalytic"/>
</dbReference>
<reference evidence="5 6" key="1">
    <citation type="journal article" date="2014" name="Mol. Ecol.">
        <title>Evolution of Synechococcus.</title>
        <authorList>
            <person name="Dvorak P."/>
            <person name="Casamatta D."/>
            <person name="Hasler P."/>
            <person name="Poulickova A."/>
            <person name="Ondrej V."/>
            <person name="Sanges R."/>
        </authorList>
    </citation>
    <scope>NUCLEOTIDE SEQUENCE [LARGE SCALE GENOMIC DNA]</scope>
    <source>
        <strain evidence="5 6">CAUP A 1101</strain>
    </source>
</reference>
<dbReference type="CDD" id="cd01189">
    <property type="entry name" value="INT_ICEBs1_C_like"/>
    <property type="match status" value="1"/>
</dbReference>
<evidence type="ECO:0000256" key="1">
    <source>
        <dbReference type="ARBA" id="ARBA00008857"/>
    </source>
</evidence>
<dbReference type="EMBL" id="JJML01000030">
    <property type="protein sequence ID" value="KGF72285.1"/>
    <property type="molecule type" value="Genomic_DNA"/>
</dbReference>
<dbReference type="Pfam" id="PF00589">
    <property type="entry name" value="Phage_integrase"/>
    <property type="match status" value="1"/>
</dbReference>
<dbReference type="Gene3D" id="1.10.443.10">
    <property type="entry name" value="Intergrase catalytic core"/>
    <property type="match status" value="1"/>
</dbReference>
<name>A0A098TI83_9CYAN</name>
<evidence type="ECO:0000313" key="5">
    <source>
        <dbReference type="EMBL" id="KGF72285.1"/>
    </source>
</evidence>
<accession>A0A098TI83</accession>